<proteinExistence type="predicted"/>
<keyword evidence="1" id="KW-0732">Signal</keyword>
<protein>
    <submittedName>
        <fullName evidence="2">Uncharacterized protein</fullName>
    </submittedName>
</protein>
<sequence length="416" mass="46159">MKMWKQGLSLLTAAFLITTVLSAPAFAGYFPKNDEKSNHASNWVAGALPTGKAVIRATAGNIEAESKVGEVSPWRFNQLKGADSSIEVGLGLNNPIIREPLQGEKQYVVKDGSNIKVAHKYNDQYEMWLVFDHFGANKLHSFYEWRLSPNEGKEVSPDLNRASTVLQGEGSDWIGPYIVKANESGNANGQDFTGGNHNYDGGINSSPTARTVQYKVWADGVEVEDGQVIPNSKVTIQVVNYIQGYNTKQQDGSGREILKETVTYNIAGGQVQVNNDIEALEDVAIYKYYGLQTVNGAWNDEIRYYAGGKLVARSSAAGYSDSGTKAEHPDIDNYLLRSGKQEAGRHHLLAWLDRDYGLGKLQYLADQRPIVFTQDYGKTYFLQIVDTAPELKKGETFAWRGGYHFFSAKFNEKTIR</sequence>
<organism evidence="2 3">
    <name type="scientific">Paenibacillus apiarius</name>
    <dbReference type="NCBI Taxonomy" id="46240"/>
    <lineage>
        <taxon>Bacteria</taxon>
        <taxon>Bacillati</taxon>
        <taxon>Bacillota</taxon>
        <taxon>Bacilli</taxon>
        <taxon>Bacillales</taxon>
        <taxon>Paenibacillaceae</taxon>
        <taxon>Paenibacillus</taxon>
    </lineage>
</organism>
<name>A0ABT4E1H0_9BACL</name>
<keyword evidence="3" id="KW-1185">Reference proteome</keyword>
<feature type="chain" id="PRO_5046078827" evidence="1">
    <location>
        <begin position="28"/>
        <end position="416"/>
    </location>
</feature>
<evidence type="ECO:0000313" key="3">
    <source>
        <dbReference type="Proteomes" id="UP001207626"/>
    </source>
</evidence>
<accession>A0ABT4E1H0</accession>
<reference evidence="2 3" key="1">
    <citation type="submission" date="2022-05" db="EMBL/GenBank/DDBJ databases">
        <title>Genome Sequencing of Bee-Associated Microbes.</title>
        <authorList>
            <person name="Dunlap C."/>
        </authorList>
    </citation>
    <scope>NUCLEOTIDE SEQUENCE [LARGE SCALE GENOMIC DNA]</scope>
    <source>
        <strain evidence="2 3">NRRL NRS-1438</strain>
    </source>
</reference>
<feature type="signal peptide" evidence="1">
    <location>
        <begin position="1"/>
        <end position="27"/>
    </location>
</feature>
<evidence type="ECO:0000256" key="1">
    <source>
        <dbReference type="SAM" id="SignalP"/>
    </source>
</evidence>
<dbReference type="EMBL" id="JAMDLW010000075">
    <property type="protein sequence ID" value="MCY9523462.1"/>
    <property type="molecule type" value="Genomic_DNA"/>
</dbReference>
<evidence type="ECO:0000313" key="2">
    <source>
        <dbReference type="EMBL" id="MCY9523462.1"/>
    </source>
</evidence>
<comment type="caution">
    <text evidence="2">The sequence shown here is derived from an EMBL/GenBank/DDBJ whole genome shotgun (WGS) entry which is preliminary data.</text>
</comment>
<dbReference type="Proteomes" id="UP001207626">
    <property type="component" value="Unassembled WGS sequence"/>
</dbReference>
<gene>
    <name evidence="2" type="ORF">M5X09_28085</name>
</gene>
<dbReference type="RefSeq" id="WP_087434376.1">
    <property type="nucleotide sequence ID" value="NZ_JAMDLV010000077.1"/>
</dbReference>